<dbReference type="RefSeq" id="WP_281843280.1">
    <property type="nucleotide sequence ID" value="NZ_BROH01000010.1"/>
</dbReference>
<protein>
    <submittedName>
        <fullName evidence="1">Uncharacterized protein</fullName>
    </submittedName>
</protein>
<dbReference type="Proteomes" id="UP001144205">
    <property type="component" value="Unassembled WGS sequence"/>
</dbReference>
<dbReference type="Gene3D" id="3.90.380.10">
    <property type="entry name" value="Naphthalene 1,2-dioxygenase Alpha Subunit, Chain A, domain 1"/>
    <property type="match status" value="1"/>
</dbReference>
<accession>A0ABQ5LW86</accession>
<comment type="caution">
    <text evidence="1">The sequence shown here is derived from an EMBL/GenBank/DDBJ whole genome shotgun (WGS) entry which is preliminary data.</text>
</comment>
<proteinExistence type="predicted"/>
<sequence length="57" mass="7023">MRLRPHYLTPHDLEDSKIAFESMIVELRNWKPVWENDCKYYHCSDSHKRSVPQYSER</sequence>
<reference evidence="1" key="1">
    <citation type="journal article" date="2023" name="Int. J. Syst. Evol. Microbiol.">
        <title>Sinisalibacter aestuarii sp. nov., isolated from estuarine sediment of the Arakawa River.</title>
        <authorList>
            <person name="Arafat S.T."/>
            <person name="Hirano S."/>
            <person name="Sato A."/>
            <person name="Takeuchi K."/>
            <person name="Yasuda T."/>
            <person name="Terahara T."/>
            <person name="Hamada M."/>
            <person name="Kobayashi T."/>
        </authorList>
    </citation>
    <scope>NUCLEOTIDE SEQUENCE</scope>
    <source>
        <strain evidence="1">B-399</strain>
    </source>
</reference>
<keyword evidence="2" id="KW-1185">Reference proteome</keyword>
<gene>
    <name evidence="1" type="ORF">STA1M1_31210</name>
</gene>
<dbReference type="SUPFAM" id="SSF55961">
    <property type="entry name" value="Bet v1-like"/>
    <property type="match status" value="1"/>
</dbReference>
<dbReference type="EMBL" id="BROH01000010">
    <property type="protein sequence ID" value="GKY89252.1"/>
    <property type="molecule type" value="Genomic_DNA"/>
</dbReference>
<evidence type="ECO:0000313" key="2">
    <source>
        <dbReference type="Proteomes" id="UP001144205"/>
    </source>
</evidence>
<name>A0ABQ5LW86_9RHOB</name>
<organism evidence="1 2">
    <name type="scientific">Sinisalibacter aestuarii</name>
    <dbReference type="NCBI Taxonomy" id="2949426"/>
    <lineage>
        <taxon>Bacteria</taxon>
        <taxon>Pseudomonadati</taxon>
        <taxon>Pseudomonadota</taxon>
        <taxon>Alphaproteobacteria</taxon>
        <taxon>Rhodobacterales</taxon>
        <taxon>Roseobacteraceae</taxon>
        <taxon>Sinisalibacter</taxon>
    </lineage>
</organism>
<evidence type="ECO:0000313" key="1">
    <source>
        <dbReference type="EMBL" id="GKY89252.1"/>
    </source>
</evidence>